<protein>
    <submittedName>
        <fullName evidence="2">Uncharacterized protein</fullName>
    </submittedName>
</protein>
<name>A0AAV3QUF0_LITER</name>
<evidence type="ECO:0000313" key="3">
    <source>
        <dbReference type="Proteomes" id="UP001454036"/>
    </source>
</evidence>
<sequence length="135" mass="15359">MKEEKNGSNPVLGEEKANVVEHGSGSKSFKGKQKDYKPKAKGINFKKKFEGKCFNCDKKGDKSFECRFPKKKEALYQANMVQTQGNGGLILVLLSTSVRQRNFSQISSHLPLEKRCIWRILRLLQLKVKVPLCSR</sequence>
<comment type="caution">
    <text evidence="2">The sequence shown here is derived from an EMBL/GenBank/DDBJ whole genome shotgun (WGS) entry which is preliminary data.</text>
</comment>
<keyword evidence="3" id="KW-1185">Reference proteome</keyword>
<evidence type="ECO:0000256" key="1">
    <source>
        <dbReference type="SAM" id="MobiDB-lite"/>
    </source>
</evidence>
<dbReference type="EMBL" id="BAABME010023246">
    <property type="protein sequence ID" value="GAA0167639.1"/>
    <property type="molecule type" value="Genomic_DNA"/>
</dbReference>
<reference evidence="2 3" key="1">
    <citation type="submission" date="2024-01" db="EMBL/GenBank/DDBJ databases">
        <title>The complete chloroplast genome sequence of Lithospermum erythrorhizon: insights into the phylogenetic relationship among Boraginaceae species and the maternal lineages of purple gromwells.</title>
        <authorList>
            <person name="Okada T."/>
            <person name="Watanabe K."/>
        </authorList>
    </citation>
    <scope>NUCLEOTIDE SEQUENCE [LARGE SCALE GENOMIC DNA]</scope>
</reference>
<dbReference type="Proteomes" id="UP001454036">
    <property type="component" value="Unassembled WGS sequence"/>
</dbReference>
<proteinExistence type="predicted"/>
<dbReference type="AlphaFoldDB" id="A0AAV3QUF0"/>
<gene>
    <name evidence="2" type="ORF">LIER_40422</name>
</gene>
<feature type="region of interest" description="Disordered" evidence="1">
    <location>
        <begin position="1"/>
        <end position="35"/>
    </location>
</feature>
<evidence type="ECO:0000313" key="2">
    <source>
        <dbReference type="EMBL" id="GAA0167639.1"/>
    </source>
</evidence>
<accession>A0AAV3QUF0</accession>
<organism evidence="2 3">
    <name type="scientific">Lithospermum erythrorhizon</name>
    <name type="common">Purple gromwell</name>
    <name type="synonym">Lithospermum officinale var. erythrorhizon</name>
    <dbReference type="NCBI Taxonomy" id="34254"/>
    <lineage>
        <taxon>Eukaryota</taxon>
        <taxon>Viridiplantae</taxon>
        <taxon>Streptophyta</taxon>
        <taxon>Embryophyta</taxon>
        <taxon>Tracheophyta</taxon>
        <taxon>Spermatophyta</taxon>
        <taxon>Magnoliopsida</taxon>
        <taxon>eudicotyledons</taxon>
        <taxon>Gunneridae</taxon>
        <taxon>Pentapetalae</taxon>
        <taxon>asterids</taxon>
        <taxon>lamiids</taxon>
        <taxon>Boraginales</taxon>
        <taxon>Boraginaceae</taxon>
        <taxon>Boraginoideae</taxon>
        <taxon>Lithospermeae</taxon>
        <taxon>Lithospermum</taxon>
    </lineage>
</organism>